<dbReference type="PANTHER" id="PTHR28096:SF1">
    <property type="entry name" value="PROTEIN FAF1"/>
    <property type="match status" value="1"/>
</dbReference>
<dbReference type="OrthoDB" id="5556956at2759"/>
<gene>
    <name evidence="2" type="ORF">AB675_9333</name>
</gene>
<evidence type="ECO:0000313" key="3">
    <source>
        <dbReference type="Proteomes" id="UP000038010"/>
    </source>
</evidence>
<feature type="region of interest" description="Disordered" evidence="1">
    <location>
        <begin position="42"/>
        <end position="143"/>
    </location>
</feature>
<dbReference type="AlphaFoldDB" id="A0A0N1HCS0"/>
<feature type="compositionally biased region" description="Basic and acidic residues" evidence="1">
    <location>
        <begin position="8"/>
        <end position="20"/>
    </location>
</feature>
<feature type="compositionally biased region" description="Basic and acidic residues" evidence="1">
    <location>
        <begin position="116"/>
        <end position="131"/>
    </location>
</feature>
<feature type="compositionally biased region" description="Low complexity" evidence="1">
    <location>
        <begin position="190"/>
        <end position="203"/>
    </location>
</feature>
<comment type="caution">
    <text evidence="2">The sequence shown here is derived from an EMBL/GenBank/DDBJ whole genome shotgun (WGS) entry which is preliminary data.</text>
</comment>
<organism evidence="2 3">
    <name type="scientific">Cyphellophora attinorum</name>
    <dbReference type="NCBI Taxonomy" id="1664694"/>
    <lineage>
        <taxon>Eukaryota</taxon>
        <taxon>Fungi</taxon>
        <taxon>Dikarya</taxon>
        <taxon>Ascomycota</taxon>
        <taxon>Pezizomycotina</taxon>
        <taxon>Eurotiomycetes</taxon>
        <taxon>Chaetothyriomycetidae</taxon>
        <taxon>Chaetothyriales</taxon>
        <taxon>Cyphellophoraceae</taxon>
        <taxon>Cyphellophora</taxon>
    </lineage>
</organism>
<dbReference type="InterPro" id="IPR053030">
    <property type="entry name" value="Ribosomal_biogenesis_FAF1-like"/>
</dbReference>
<evidence type="ECO:0000313" key="2">
    <source>
        <dbReference type="EMBL" id="KPI41746.1"/>
    </source>
</evidence>
<evidence type="ECO:0008006" key="4">
    <source>
        <dbReference type="Google" id="ProtNLM"/>
    </source>
</evidence>
<dbReference type="STRING" id="1664694.A0A0N1HCS0"/>
<feature type="compositionally biased region" description="Polar residues" evidence="1">
    <location>
        <begin position="164"/>
        <end position="178"/>
    </location>
</feature>
<feature type="compositionally biased region" description="Acidic residues" evidence="1">
    <location>
        <begin position="53"/>
        <end position="63"/>
    </location>
</feature>
<evidence type="ECO:0000256" key="1">
    <source>
        <dbReference type="SAM" id="MobiDB-lite"/>
    </source>
</evidence>
<name>A0A0N1HCS0_9EURO</name>
<dbReference type="GeneID" id="28741737"/>
<reference evidence="2 3" key="1">
    <citation type="submission" date="2015-06" db="EMBL/GenBank/DDBJ databases">
        <title>Draft genome of the ant-associated black yeast Phialophora attae CBS 131958.</title>
        <authorList>
            <person name="Moreno L.F."/>
            <person name="Stielow B.J."/>
            <person name="de Hoog S."/>
            <person name="Vicente V.A."/>
            <person name="Weiss V.A."/>
            <person name="de Vries M."/>
            <person name="Cruz L.M."/>
            <person name="Souza E.M."/>
        </authorList>
    </citation>
    <scope>NUCLEOTIDE SEQUENCE [LARGE SCALE GENOMIC DNA]</scope>
    <source>
        <strain evidence="2 3">CBS 131958</strain>
    </source>
</reference>
<dbReference type="EMBL" id="LFJN01000009">
    <property type="protein sequence ID" value="KPI41746.1"/>
    <property type="molecule type" value="Genomic_DNA"/>
</dbReference>
<proteinExistence type="predicted"/>
<dbReference type="GO" id="GO:0005730">
    <property type="term" value="C:nucleolus"/>
    <property type="evidence" value="ECO:0007669"/>
    <property type="project" value="TreeGrafter"/>
</dbReference>
<feature type="region of interest" description="Disordered" evidence="1">
    <location>
        <begin position="1"/>
        <end position="29"/>
    </location>
</feature>
<sequence>MIGKRKREAVVIRRTSRSDELEQTNGGQDVLRKHFESMFEPISQIEFGPIPAPDEEDSAEDSSDALSDWSGLSDDDDEDQHKPVVQVVEHTTQSDYSPAEKPDAGGEFKSFMSSKPPREAARATKANHGDDSSEDEKSETLNLKHDLDLQRLLSESHLLENGKARQSSASTKELLSGTQRHKATDLRIQSLLGGSSGSKGSSLFEQGQMPMSHRKGIREKAGMREGVRRREAKENGIILEKKQSGRLGGAGQMSSSSGKKRARGVDAPSLGKFRGGTLQLSKKDIAGLQGPTTRGRQRPVRRR</sequence>
<feature type="region of interest" description="Disordered" evidence="1">
    <location>
        <begin position="241"/>
        <end position="303"/>
    </location>
</feature>
<protein>
    <recommendedName>
        <fullName evidence="4">Protein FAF1</fullName>
    </recommendedName>
</protein>
<dbReference type="GO" id="GO:0000462">
    <property type="term" value="P:maturation of SSU-rRNA from tricistronic rRNA transcript (SSU-rRNA, 5.8S rRNA, LSU-rRNA)"/>
    <property type="evidence" value="ECO:0007669"/>
    <property type="project" value="TreeGrafter"/>
</dbReference>
<dbReference type="PANTHER" id="PTHR28096">
    <property type="entry name" value="PROTEIN FAF1"/>
    <property type="match status" value="1"/>
</dbReference>
<dbReference type="Proteomes" id="UP000038010">
    <property type="component" value="Unassembled WGS sequence"/>
</dbReference>
<accession>A0A0N1HCS0</accession>
<keyword evidence="3" id="KW-1185">Reference proteome</keyword>
<dbReference type="RefSeq" id="XP_018001709.1">
    <property type="nucleotide sequence ID" value="XM_018149857.1"/>
</dbReference>
<feature type="region of interest" description="Disordered" evidence="1">
    <location>
        <begin position="158"/>
        <end position="215"/>
    </location>
</feature>
<dbReference type="VEuPathDB" id="FungiDB:AB675_9333"/>